<name>A0A1C3N9G2_9ACTN</name>
<feature type="signal peptide" evidence="1">
    <location>
        <begin position="1"/>
        <end position="25"/>
    </location>
</feature>
<gene>
    <name evidence="2" type="ORF">GA0070620_4804</name>
</gene>
<dbReference type="EMBL" id="LT598496">
    <property type="protein sequence ID" value="SBV29234.1"/>
    <property type="molecule type" value="Genomic_DNA"/>
</dbReference>
<feature type="chain" id="PRO_5008678813" evidence="1">
    <location>
        <begin position="26"/>
        <end position="175"/>
    </location>
</feature>
<evidence type="ECO:0000313" key="2">
    <source>
        <dbReference type="EMBL" id="SBV29234.1"/>
    </source>
</evidence>
<dbReference type="AlphaFoldDB" id="A0A1C3N9G2"/>
<dbReference type="PATRIC" id="fig|307121.4.peg.4901"/>
<keyword evidence="3" id="KW-1185">Reference proteome</keyword>
<dbReference type="OrthoDB" id="3530191at2"/>
<evidence type="ECO:0000313" key="3">
    <source>
        <dbReference type="Proteomes" id="UP000199393"/>
    </source>
</evidence>
<evidence type="ECO:0000256" key="1">
    <source>
        <dbReference type="SAM" id="SignalP"/>
    </source>
</evidence>
<sequence length="175" mass="18513">MSWRLKVGTTLAALLVVGVPTPAAAATDGGGGHGGWVPAPQPPFEVAAGTRCDFAARVEPIVDEVRKLVLAEYPDGSPRRELFTGALINRVTNLETGATSTADASGTSLVEYAPDGSMTWYVTGPVLLGFRENAGSLPRGLWIVDGQFIVRFTPTFEKTITMLHGTTHNVCTDVD</sequence>
<accession>A0A1C3N9G2</accession>
<organism evidence="2 3">
    <name type="scientific">Micromonospora krabiensis</name>
    <dbReference type="NCBI Taxonomy" id="307121"/>
    <lineage>
        <taxon>Bacteria</taxon>
        <taxon>Bacillati</taxon>
        <taxon>Actinomycetota</taxon>
        <taxon>Actinomycetes</taxon>
        <taxon>Micromonosporales</taxon>
        <taxon>Micromonosporaceae</taxon>
        <taxon>Micromonospora</taxon>
    </lineage>
</organism>
<dbReference type="Proteomes" id="UP000199393">
    <property type="component" value="Chromosome I"/>
</dbReference>
<proteinExistence type="predicted"/>
<keyword evidence="1" id="KW-0732">Signal</keyword>
<reference evidence="3" key="1">
    <citation type="submission" date="2016-06" db="EMBL/GenBank/DDBJ databases">
        <authorList>
            <person name="Varghese N."/>
        </authorList>
    </citation>
    <scope>NUCLEOTIDE SEQUENCE [LARGE SCALE GENOMIC DNA]</scope>
    <source>
        <strain evidence="3">DSM 45344</strain>
    </source>
</reference>
<dbReference type="RefSeq" id="WP_091599277.1">
    <property type="nucleotide sequence ID" value="NZ_JBHRWG010000004.1"/>
</dbReference>
<protein>
    <submittedName>
        <fullName evidence="2">Uncharacterized protein</fullName>
    </submittedName>
</protein>